<dbReference type="EMBL" id="CP001998">
    <property type="protein sequence ID" value="ADE54245.1"/>
    <property type="molecule type" value="Genomic_DNA"/>
</dbReference>
<dbReference type="PANTHER" id="PTHR33608">
    <property type="entry name" value="BLL2464 PROTEIN"/>
    <property type="match status" value="1"/>
</dbReference>
<gene>
    <name evidence="3" type="ordered locus">Caka_1225</name>
</gene>
<dbReference type="Proteomes" id="UP000000925">
    <property type="component" value="Chromosome"/>
</dbReference>
<keyword evidence="4" id="KW-1185">Reference proteome</keyword>
<dbReference type="HOGENOM" id="CLU_048408_0_0_0"/>
<evidence type="ECO:0000256" key="1">
    <source>
        <dbReference type="SAM" id="Phobius"/>
    </source>
</evidence>
<dbReference type="RefSeq" id="WP_013042967.1">
    <property type="nucleotide sequence ID" value="NC_014008.1"/>
</dbReference>
<accession>D5EIH9</accession>
<evidence type="ECO:0000259" key="2">
    <source>
        <dbReference type="Pfam" id="PF01882"/>
    </source>
</evidence>
<evidence type="ECO:0000313" key="3">
    <source>
        <dbReference type="EMBL" id="ADE54245.1"/>
    </source>
</evidence>
<dbReference type="STRING" id="583355.Caka_1225"/>
<feature type="transmembrane region" description="Helical" evidence="1">
    <location>
        <begin position="33"/>
        <end position="51"/>
    </location>
</feature>
<keyword evidence="1" id="KW-0472">Membrane</keyword>
<dbReference type="InterPro" id="IPR002881">
    <property type="entry name" value="DUF58"/>
</dbReference>
<dbReference type="Pfam" id="PF01882">
    <property type="entry name" value="DUF58"/>
    <property type="match status" value="1"/>
</dbReference>
<name>D5EIH9_CORAD</name>
<protein>
    <recommendedName>
        <fullName evidence="2">DUF58 domain-containing protein</fullName>
    </recommendedName>
</protein>
<dbReference type="eggNOG" id="COG1721">
    <property type="taxonomic scope" value="Bacteria"/>
</dbReference>
<organism evidence="3 4">
    <name type="scientific">Coraliomargarita akajimensis (strain DSM 45221 / IAM 15411 / JCM 23193 / KCTC 12865 / 04OKA010-24)</name>
    <dbReference type="NCBI Taxonomy" id="583355"/>
    <lineage>
        <taxon>Bacteria</taxon>
        <taxon>Pseudomonadati</taxon>
        <taxon>Verrucomicrobiota</taxon>
        <taxon>Opitutia</taxon>
        <taxon>Puniceicoccales</taxon>
        <taxon>Coraliomargaritaceae</taxon>
        <taxon>Coraliomargarita</taxon>
    </lineage>
</organism>
<dbReference type="OrthoDB" id="9778037at2"/>
<keyword evidence="1" id="KW-0812">Transmembrane</keyword>
<keyword evidence="1" id="KW-1133">Transmembrane helix</keyword>
<sequence>MIPIIPSQRLILLAACLLPLALLATFSGAWSGIWLVGLLVLLLLAVIDLLVSGRVLEGLRINVDPVTRLARETPGKLTVHIRSDQLPPRALTLGLPLPVEFIQPDEVRRIGLSGADANHWTVEWELTGRLRGVYQCPALYAELPSKLGLFAVRRRYTTDAEIRVYPNLRRERRQLANLFLNRGAIGVHAQHMVGQGREYEQLREYSMGDSMLDIHWKASAKRGELVTKTYQIERTQDIYLVIDHSRLSGLRSAREERSVDDDYAETVLERYVTAASVLGMVAEREGDRFGLLAFGQKVSRFVRANGGKQHAQVIQDALFDLKTERGPFDLDELFSFIRLKLRRRSLLVFLTDLSDAAAADEFRRHLPMISTQHYVLVNSIRREGVHALYSKTETGVRPLSDQIAGHVRWAGLRELQTALRADGAEFAVLDDEKLSVEIVNQYLAVKHRQVL</sequence>
<evidence type="ECO:0000313" key="4">
    <source>
        <dbReference type="Proteomes" id="UP000000925"/>
    </source>
</evidence>
<dbReference type="AlphaFoldDB" id="D5EIH9"/>
<dbReference type="KEGG" id="caa:Caka_1225"/>
<feature type="domain" description="DUF58" evidence="2">
    <location>
        <begin position="202"/>
        <end position="377"/>
    </location>
</feature>
<proteinExistence type="predicted"/>
<reference evidence="3 4" key="1">
    <citation type="journal article" date="2010" name="Stand. Genomic Sci.">
        <title>Complete genome sequence of Coraliomargarita akajimensis type strain (04OKA010-24).</title>
        <authorList>
            <person name="Mavromatis K."/>
            <person name="Abt B."/>
            <person name="Brambilla E."/>
            <person name="Lapidus A."/>
            <person name="Copeland A."/>
            <person name="Deshpande S."/>
            <person name="Nolan M."/>
            <person name="Lucas S."/>
            <person name="Tice H."/>
            <person name="Cheng J.F."/>
            <person name="Han C."/>
            <person name="Detter J.C."/>
            <person name="Woyke T."/>
            <person name="Goodwin L."/>
            <person name="Pitluck S."/>
            <person name="Held B."/>
            <person name="Brettin T."/>
            <person name="Tapia R."/>
            <person name="Ivanova N."/>
            <person name="Mikhailova N."/>
            <person name="Pati A."/>
            <person name="Liolios K."/>
            <person name="Chen A."/>
            <person name="Palaniappan K."/>
            <person name="Land M."/>
            <person name="Hauser L."/>
            <person name="Chang Y.J."/>
            <person name="Jeffries C.D."/>
            <person name="Rohde M."/>
            <person name="Goker M."/>
            <person name="Bristow J."/>
            <person name="Eisen J.A."/>
            <person name="Markowitz V."/>
            <person name="Hugenholtz P."/>
            <person name="Klenk H.P."/>
            <person name="Kyrpides N.C."/>
        </authorList>
    </citation>
    <scope>NUCLEOTIDE SEQUENCE [LARGE SCALE GENOMIC DNA]</scope>
    <source>
        <strain evidence="4">DSM 45221 / IAM 15411 / JCM 23193 / KCTC 12865</strain>
    </source>
</reference>
<dbReference type="PANTHER" id="PTHR33608:SF3">
    <property type="entry name" value="SLR2013 PROTEIN"/>
    <property type="match status" value="1"/>
</dbReference>